<organism evidence="3 4">
    <name type="scientific">Tepidiforma thermophila (strain KCTC 52669 / CGMCC 1.13589 / G233)</name>
    <dbReference type="NCBI Taxonomy" id="2761530"/>
    <lineage>
        <taxon>Bacteria</taxon>
        <taxon>Bacillati</taxon>
        <taxon>Chloroflexota</taxon>
        <taxon>Tepidiformia</taxon>
        <taxon>Tepidiformales</taxon>
        <taxon>Tepidiformaceae</taxon>
        <taxon>Tepidiforma</taxon>
    </lineage>
</organism>
<accession>A0A2A9HJF1</accession>
<keyword evidence="4" id="KW-1185">Reference proteome</keyword>
<name>A0A2A9HJF1_TEPT2</name>
<dbReference type="InterPro" id="IPR051047">
    <property type="entry name" value="AccD/PCCB"/>
</dbReference>
<proteinExistence type="predicted"/>
<dbReference type="InterPro" id="IPR034733">
    <property type="entry name" value="AcCoA_carboxyl_beta"/>
</dbReference>
<dbReference type="PANTHER" id="PTHR43842:SF2">
    <property type="entry name" value="PROPIONYL-COA CARBOXYLASE BETA CHAIN, MITOCHONDRIAL"/>
    <property type="match status" value="1"/>
</dbReference>
<keyword evidence="3" id="KW-0808">Transferase</keyword>
<comment type="caution">
    <text evidence="3">The sequence shown here is derived from an EMBL/GenBank/DDBJ whole genome shotgun (WGS) entry which is preliminary data.</text>
</comment>
<gene>
    <name evidence="3" type="ORF">A9A59_2589</name>
</gene>
<dbReference type="InterPro" id="IPR011762">
    <property type="entry name" value="COA_CT_N"/>
</dbReference>
<dbReference type="InterPro" id="IPR011763">
    <property type="entry name" value="COA_CT_C"/>
</dbReference>
<feature type="domain" description="CoA carboxyltransferase N-terminal" evidence="1">
    <location>
        <begin position="5"/>
        <end position="268"/>
    </location>
</feature>
<evidence type="ECO:0000259" key="2">
    <source>
        <dbReference type="PROSITE" id="PS50989"/>
    </source>
</evidence>
<dbReference type="AlphaFoldDB" id="A0A2A9HJF1"/>
<dbReference type="Proteomes" id="UP000223071">
    <property type="component" value="Unassembled WGS sequence"/>
</dbReference>
<sequence>MTQSNETWQPEVDEIRRREQLAYGMGGPENIARQHAGGKLTVRERIAALVDPGSFAEFGTLAGKAEYDEEGNLVSFRPANFVAGMARIAGRRVVVGGDDFTVRGGAADAAIAGKQVYAERMARELKVPIVRLVDGTGGGGSVRTQGTQGHTYIPANPGWDTVIANLSEVPVVAAALGSVAGLGAARVVTSHFSIMVKGTSQVFVAGPPVVEAGMGETVTKEELGGWEIHWRNGVVDNLAESEEDAFAQIRRFLSYLPQNAWEQPARSEPNDDPKRRDEWLIGAIPKNRRRPYRVRQIIASVFDRDSFFEIGAGWGQSVVTGFARLDGYPVGVLANDPYHYGGGLTAQGSEKLARFVDLCDTFHLPCVNLADQPGFVIGTWGEKQATIRKGALALAAVFQARVPWVTIILRRLYGVAGAGHANTAGLNLRYAWPSADWGSLPLEGGIEAAYKRDLAAAEDPDALRAELMAKLGAVRSPLRTAHAFGVEHLIDPRETRPILCDWVEQAYAVERHQLGPRLRGHRP</sequence>
<dbReference type="PROSITE" id="PS50989">
    <property type="entry name" value="COA_CT_CTER"/>
    <property type="match status" value="1"/>
</dbReference>
<evidence type="ECO:0000313" key="3">
    <source>
        <dbReference type="EMBL" id="PFG75321.1"/>
    </source>
</evidence>
<dbReference type="PANTHER" id="PTHR43842">
    <property type="entry name" value="PROPIONYL-COA CARBOXYLASE BETA CHAIN"/>
    <property type="match status" value="1"/>
</dbReference>
<dbReference type="GO" id="GO:0004658">
    <property type="term" value="F:propionyl-CoA carboxylase activity"/>
    <property type="evidence" value="ECO:0007669"/>
    <property type="project" value="TreeGrafter"/>
</dbReference>
<evidence type="ECO:0000259" key="1">
    <source>
        <dbReference type="PROSITE" id="PS50980"/>
    </source>
</evidence>
<dbReference type="EMBL" id="PDJQ01000001">
    <property type="protein sequence ID" value="PFG75321.1"/>
    <property type="molecule type" value="Genomic_DNA"/>
</dbReference>
<feature type="domain" description="CoA carboxyltransferase C-terminal" evidence="2">
    <location>
        <begin position="269"/>
        <end position="519"/>
    </location>
</feature>
<dbReference type="RefSeq" id="WP_098504642.1">
    <property type="nucleotide sequence ID" value="NZ_PDJQ01000001.1"/>
</dbReference>
<evidence type="ECO:0000313" key="4">
    <source>
        <dbReference type="Proteomes" id="UP000223071"/>
    </source>
</evidence>
<dbReference type="Pfam" id="PF01039">
    <property type="entry name" value="Carboxyl_trans"/>
    <property type="match status" value="1"/>
</dbReference>
<dbReference type="InterPro" id="IPR029045">
    <property type="entry name" value="ClpP/crotonase-like_dom_sf"/>
</dbReference>
<dbReference type="GO" id="GO:0016740">
    <property type="term" value="F:transferase activity"/>
    <property type="evidence" value="ECO:0007669"/>
    <property type="project" value="UniProtKB-KW"/>
</dbReference>
<reference evidence="3 4" key="1">
    <citation type="submission" date="2017-09" db="EMBL/GenBank/DDBJ databases">
        <title>Sequencing the genomes of two abundant thermophiles in Great Basin hot springs: Thermocrinis jamiesonii and novel Chloroflexi Thermoflexus hugenholtzii.</title>
        <authorList>
            <person name="Hedlund B."/>
        </authorList>
    </citation>
    <scope>NUCLEOTIDE SEQUENCE [LARGE SCALE GENOMIC DNA]</scope>
    <source>
        <strain evidence="3 4">G233</strain>
    </source>
</reference>
<dbReference type="Gene3D" id="3.90.226.10">
    <property type="entry name" value="2-enoyl-CoA Hydratase, Chain A, domain 1"/>
    <property type="match status" value="2"/>
</dbReference>
<protein>
    <submittedName>
        <fullName evidence="3">Acetyl-CoA carboxylase carboxyltransferase component</fullName>
    </submittedName>
</protein>
<dbReference type="PROSITE" id="PS50980">
    <property type="entry name" value="COA_CT_NTER"/>
    <property type="match status" value="1"/>
</dbReference>
<dbReference type="SUPFAM" id="SSF52096">
    <property type="entry name" value="ClpP/crotonase"/>
    <property type="match status" value="2"/>
</dbReference>